<dbReference type="GeneID" id="57168825"/>
<protein>
    <submittedName>
        <fullName evidence="2">ABC transporter permease</fullName>
    </submittedName>
</protein>
<evidence type="ECO:0000313" key="2">
    <source>
        <dbReference type="EMBL" id="OHU22461.1"/>
    </source>
</evidence>
<dbReference type="Proteomes" id="UP000179616">
    <property type="component" value="Unassembled WGS sequence"/>
</dbReference>
<name>A0A1S1L9U3_9MYCO</name>
<keyword evidence="1" id="KW-0812">Transmembrane</keyword>
<organism evidence="2 3">
    <name type="scientific">Mycobacteroides franklinii</name>
    <dbReference type="NCBI Taxonomy" id="948102"/>
    <lineage>
        <taxon>Bacteria</taxon>
        <taxon>Bacillati</taxon>
        <taxon>Actinomycetota</taxon>
        <taxon>Actinomycetes</taxon>
        <taxon>Mycobacteriales</taxon>
        <taxon>Mycobacteriaceae</taxon>
        <taxon>Mycobacteroides</taxon>
    </lineage>
</organism>
<dbReference type="GO" id="GO:0005548">
    <property type="term" value="F:phospholipid transporter activity"/>
    <property type="evidence" value="ECO:0007669"/>
    <property type="project" value="TreeGrafter"/>
</dbReference>
<dbReference type="PANTHER" id="PTHR30188:SF4">
    <property type="entry name" value="PROTEIN TRIGALACTOSYLDIACYLGLYCEROL 1, CHLOROPLASTIC"/>
    <property type="match status" value="1"/>
</dbReference>
<keyword evidence="1" id="KW-0472">Membrane</keyword>
<dbReference type="InterPro" id="IPR030802">
    <property type="entry name" value="Permease_MalE"/>
</dbReference>
<accession>A0A1S1L9U3</accession>
<dbReference type="PANTHER" id="PTHR30188">
    <property type="entry name" value="ABC TRANSPORTER PERMEASE PROTEIN-RELATED"/>
    <property type="match status" value="1"/>
</dbReference>
<proteinExistence type="predicted"/>
<dbReference type="STRING" id="948102.BKG76_18600"/>
<feature type="transmembrane region" description="Helical" evidence="1">
    <location>
        <begin position="237"/>
        <end position="259"/>
    </location>
</feature>
<comment type="caution">
    <text evidence="2">The sequence shown here is derived from an EMBL/GenBank/DDBJ whole genome shotgun (WGS) entry which is preliminary data.</text>
</comment>
<dbReference type="GO" id="GO:0043190">
    <property type="term" value="C:ATP-binding cassette (ABC) transporter complex"/>
    <property type="evidence" value="ECO:0007669"/>
    <property type="project" value="InterPro"/>
</dbReference>
<dbReference type="AlphaFoldDB" id="A0A1S1L9U3"/>
<feature type="transmembrane region" description="Helical" evidence="1">
    <location>
        <begin position="205"/>
        <end position="225"/>
    </location>
</feature>
<evidence type="ECO:0000256" key="1">
    <source>
        <dbReference type="SAM" id="Phobius"/>
    </source>
</evidence>
<sequence>MKADSTSTDHESTRTFGSSFSTLGRTATLAASALRHLVTDVVRWRLPARDVIQQAWFLYTVTAFPALLMAIPFGVIVNLQIGGLLNDVGAQSMTGAAAGIGILRQGAPICAALLMGGAAASAIASDLGTRSVREEIDAMRVLGIDPVQRLVVPRLLAMFIVAPMILATVILAGIGSAYMVAVTFGNVSPGSFWSSFGTYATTTDLIFALVKVLVSGLLVVIISSLRGMETRGGPREVAESVNAAVVLSIVASVFTVLALTKVQNIFAAGPSA</sequence>
<feature type="transmembrane region" description="Helical" evidence="1">
    <location>
        <begin position="155"/>
        <end position="185"/>
    </location>
</feature>
<keyword evidence="1" id="KW-1133">Transmembrane helix</keyword>
<evidence type="ECO:0000313" key="3">
    <source>
        <dbReference type="Proteomes" id="UP000179616"/>
    </source>
</evidence>
<dbReference type="OrthoDB" id="5243306at2"/>
<dbReference type="Pfam" id="PF02405">
    <property type="entry name" value="MlaE"/>
    <property type="match status" value="1"/>
</dbReference>
<reference evidence="2 3" key="1">
    <citation type="submission" date="2016-10" db="EMBL/GenBank/DDBJ databases">
        <title>Evaluation of Human, Veterinary and Environmental Mycobacterium chelonae Isolates by Core Genome Phylogenomic Analysis, Targeted Gene Comparison, and Anti-microbial Susceptibility Patterns: A Tale of Mistaken Identities.</title>
        <authorList>
            <person name="Fogelson S.B."/>
            <person name="Camus A.C."/>
            <person name="Lorenz W."/>
            <person name="Vasireddy R."/>
            <person name="Vasireddy S."/>
            <person name="Smith T."/>
            <person name="Brown-Elliott B.A."/>
            <person name="Wallace R.J.Jr."/>
            <person name="Hasan N.A."/>
            <person name="Reischl U."/>
            <person name="Sanchez S."/>
        </authorList>
    </citation>
    <scope>NUCLEOTIDE SEQUENCE [LARGE SCALE GENOMIC DNA]</scope>
    <source>
        <strain evidence="2 3">1559</strain>
    </source>
</reference>
<dbReference type="EMBL" id="MLIK01000019">
    <property type="protein sequence ID" value="OHU22461.1"/>
    <property type="molecule type" value="Genomic_DNA"/>
</dbReference>
<feature type="transmembrane region" description="Helical" evidence="1">
    <location>
        <begin position="56"/>
        <end position="77"/>
    </location>
</feature>
<dbReference type="RefSeq" id="WP_070938900.1">
    <property type="nucleotide sequence ID" value="NZ_MLIK01000019.1"/>
</dbReference>
<gene>
    <name evidence="2" type="ORF">BKG76_18600</name>
</gene>